<sequence length="84" mass="9421">MARFVREVFVDPFRSSPLIPEWRTRTAVLLARQMYESRDFSAMPILADALQDAGCDSADILDHCRGPGPHVRGCWCVDLILGNS</sequence>
<evidence type="ECO:0000313" key="1">
    <source>
        <dbReference type="EMBL" id="AWM42246.1"/>
    </source>
</evidence>
<gene>
    <name evidence="1" type="ORF">C1280_14255</name>
</gene>
<name>A0A2Z3HEQ8_9BACT</name>
<evidence type="ECO:0000313" key="2">
    <source>
        <dbReference type="Proteomes" id="UP000245802"/>
    </source>
</evidence>
<protein>
    <recommendedName>
        <fullName evidence="3">SMI1/KNR4 family protein</fullName>
    </recommendedName>
</protein>
<dbReference type="AlphaFoldDB" id="A0A2Z3HEQ8"/>
<evidence type="ECO:0008006" key="3">
    <source>
        <dbReference type="Google" id="ProtNLM"/>
    </source>
</evidence>
<dbReference type="OrthoDB" id="286822at2"/>
<dbReference type="EMBL" id="CP025958">
    <property type="protein sequence ID" value="AWM42246.1"/>
    <property type="molecule type" value="Genomic_DNA"/>
</dbReference>
<dbReference type="KEGG" id="gog:C1280_14255"/>
<organism evidence="1 2">
    <name type="scientific">Gemmata obscuriglobus</name>
    <dbReference type="NCBI Taxonomy" id="114"/>
    <lineage>
        <taxon>Bacteria</taxon>
        <taxon>Pseudomonadati</taxon>
        <taxon>Planctomycetota</taxon>
        <taxon>Planctomycetia</taxon>
        <taxon>Gemmatales</taxon>
        <taxon>Gemmataceae</taxon>
        <taxon>Gemmata</taxon>
    </lineage>
</organism>
<keyword evidence="2" id="KW-1185">Reference proteome</keyword>
<proteinExistence type="predicted"/>
<dbReference type="Proteomes" id="UP000245802">
    <property type="component" value="Chromosome"/>
</dbReference>
<accession>A0A2Z3HEQ8</accession>
<reference evidence="1 2" key="1">
    <citation type="submission" date="2018-01" db="EMBL/GenBank/DDBJ databases">
        <title>G. obscuriglobus.</title>
        <authorList>
            <person name="Franke J."/>
            <person name="Blomberg W."/>
            <person name="Selmecki A."/>
        </authorList>
    </citation>
    <scope>NUCLEOTIDE SEQUENCE [LARGE SCALE GENOMIC DNA]</scope>
    <source>
        <strain evidence="1 2">DSM 5831</strain>
    </source>
</reference>